<evidence type="ECO:0000313" key="1">
    <source>
        <dbReference type="EMBL" id="RNL87352.1"/>
    </source>
</evidence>
<reference evidence="1 2" key="1">
    <citation type="submission" date="2018-11" db="EMBL/GenBank/DDBJ databases">
        <title>The genome draft of YIM 96095.</title>
        <authorList>
            <person name="Tang S.-K."/>
            <person name="Chunyu W.-X."/>
            <person name="Feng Y.-Z."/>
        </authorList>
    </citation>
    <scope>NUCLEOTIDE SEQUENCE [LARGE SCALE GENOMIC DNA]</scope>
    <source>
        <strain evidence="1 2">YIM 96095</strain>
    </source>
</reference>
<organism evidence="1 2">
    <name type="scientific">Halostreptopolyspora alba</name>
    <dbReference type="NCBI Taxonomy" id="2487137"/>
    <lineage>
        <taxon>Bacteria</taxon>
        <taxon>Bacillati</taxon>
        <taxon>Actinomycetota</taxon>
        <taxon>Actinomycetes</taxon>
        <taxon>Streptosporangiales</taxon>
        <taxon>Nocardiopsidaceae</taxon>
        <taxon>Halostreptopolyspora</taxon>
    </lineage>
</organism>
<sequence>MRRTTHEYDTELRNDGEVVTLGAITYRGRTVLHSGPDMFAPLERWAQDVADQLRAPVTWRATSDGGEVHEATRYPS</sequence>
<gene>
    <name evidence="1" type="ORF">EFW17_00500</name>
</gene>
<dbReference type="OrthoDB" id="3429986at2"/>
<proteinExistence type="predicted"/>
<dbReference type="RefSeq" id="WP_123199216.1">
    <property type="nucleotide sequence ID" value="NZ_RJMB01000001.1"/>
</dbReference>
<dbReference type="Proteomes" id="UP000269198">
    <property type="component" value="Unassembled WGS sequence"/>
</dbReference>
<comment type="caution">
    <text evidence="1">The sequence shown here is derived from an EMBL/GenBank/DDBJ whole genome shotgun (WGS) entry which is preliminary data.</text>
</comment>
<dbReference type="AlphaFoldDB" id="A0A3N0EHP4"/>
<accession>A0A3N0EHP4</accession>
<name>A0A3N0EHP4_9ACTN</name>
<dbReference type="EMBL" id="RJMB01000001">
    <property type="protein sequence ID" value="RNL87352.1"/>
    <property type="molecule type" value="Genomic_DNA"/>
</dbReference>
<keyword evidence="2" id="KW-1185">Reference proteome</keyword>
<protein>
    <submittedName>
        <fullName evidence="1">Uncharacterized protein</fullName>
    </submittedName>
</protein>
<evidence type="ECO:0000313" key="2">
    <source>
        <dbReference type="Proteomes" id="UP000269198"/>
    </source>
</evidence>